<evidence type="ECO:0000313" key="2">
    <source>
        <dbReference type="EMBL" id="AWM39488.1"/>
    </source>
</evidence>
<dbReference type="Proteomes" id="UP000245802">
    <property type="component" value="Chromosome"/>
</dbReference>
<dbReference type="AlphaFoldDB" id="A0A2Z3H175"/>
<accession>A0A2Z3H175</accession>
<proteinExistence type="predicted"/>
<feature type="transmembrane region" description="Helical" evidence="1">
    <location>
        <begin position="54"/>
        <end position="72"/>
    </location>
</feature>
<keyword evidence="1" id="KW-0812">Transmembrane</keyword>
<dbReference type="KEGG" id="gog:C1280_22505"/>
<gene>
    <name evidence="2" type="ORF">C1280_22505</name>
</gene>
<sequence>MFALLANGAPSPFPTADTPARELAVWGACVSVALLLGGWGVLNRNRPERDTRVGVALLVAMILFAFAVLLAMSRDWDRQRARNERERQEYIQSLEERERESQR</sequence>
<keyword evidence="1" id="KW-1133">Transmembrane helix</keyword>
<feature type="transmembrane region" description="Helical" evidence="1">
    <location>
        <begin position="23"/>
        <end position="42"/>
    </location>
</feature>
<dbReference type="RefSeq" id="WP_010046958.1">
    <property type="nucleotide sequence ID" value="NZ_CP025958.1"/>
</dbReference>
<reference evidence="2 3" key="1">
    <citation type="submission" date="2018-01" db="EMBL/GenBank/DDBJ databases">
        <title>G. obscuriglobus.</title>
        <authorList>
            <person name="Franke J."/>
            <person name="Blomberg W."/>
            <person name="Selmecki A."/>
        </authorList>
    </citation>
    <scope>NUCLEOTIDE SEQUENCE [LARGE SCALE GENOMIC DNA]</scope>
    <source>
        <strain evidence="2 3">DSM 5831</strain>
    </source>
</reference>
<dbReference type="EMBL" id="CP025958">
    <property type="protein sequence ID" value="AWM39488.1"/>
    <property type="molecule type" value="Genomic_DNA"/>
</dbReference>
<name>A0A2Z3H175_9BACT</name>
<evidence type="ECO:0000256" key="1">
    <source>
        <dbReference type="SAM" id="Phobius"/>
    </source>
</evidence>
<keyword evidence="1" id="KW-0472">Membrane</keyword>
<keyword evidence="3" id="KW-1185">Reference proteome</keyword>
<protein>
    <submittedName>
        <fullName evidence="2">Uncharacterized protein</fullName>
    </submittedName>
</protein>
<evidence type="ECO:0000313" key="3">
    <source>
        <dbReference type="Proteomes" id="UP000245802"/>
    </source>
</evidence>
<organism evidence="2 3">
    <name type="scientific">Gemmata obscuriglobus</name>
    <dbReference type="NCBI Taxonomy" id="114"/>
    <lineage>
        <taxon>Bacteria</taxon>
        <taxon>Pseudomonadati</taxon>
        <taxon>Planctomycetota</taxon>
        <taxon>Planctomycetia</taxon>
        <taxon>Gemmatales</taxon>
        <taxon>Gemmataceae</taxon>
        <taxon>Gemmata</taxon>
    </lineage>
</organism>